<gene>
    <name evidence="1" type="ORF">AO384_2142</name>
</gene>
<proteinExistence type="predicted"/>
<name>A0A198UEH2_MORCA</name>
<dbReference type="EMBL" id="LXHC01000028">
    <property type="protein sequence ID" value="OAU94785.1"/>
    <property type="molecule type" value="Genomic_DNA"/>
</dbReference>
<dbReference type="Proteomes" id="UP000078228">
    <property type="component" value="Unassembled WGS sequence"/>
</dbReference>
<accession>A0A198UEH2</accession>
<evidence type="ECO:0000313" key="1">
    <source>
        <dbReference type="EMBL" id="OAU94785.1"/>
    </source>
</evidence>
<sequence length="39" mass="4314">MSFIKSKSAQPAYPLCKTVKCDEMLKKRSGLVKKGILAD</sequence>
<comment type="caution">
    <text evidence="1">The sequence shown here is derived from an EMBL/GenBank/DDBJ whole genome shotgun (WGS) entry which is preliminary data.</text>
</comment>
<protein>
    <submittedName>
        <fullName evidence="1">Uncharacterized protein</fullName>
    </submittedName>
</protein>
<dbReference type="AlphaFoldDB" id="A0A198UEH2"/>
<evidence type="ECO:0000313" key="2">
    <source>
        <dbReference type="Proteomes" id="UP000078228"/>
    </source>
</evidence>
<keyword evidence="2" id="KW-1185">Reference proteome</keyword>
<organism evidence="1 2">
    <name type="scientific">Moraxella catarrhalis</name>
    <name type="common">Branhamella catarrhalis</name>
    <dbReference type="NCBI Taxonomy" id="480"/>
    <lineage>
        <taxon>Bacteria</taxon>
        <taxon>Pseudomonadati</taxon>
        <taxon>Pseudomonadota</taxon>
        <taxon>Gammaproteobacteria</taxon>
        <taxon>Moraxellales</taxon>
        <taxon>Moraxellaceae</taxon>
        <taxon>Moraxella</taxon>
    </lineage>
</organism>
<reference evidence="1 2" key="1">
    <citation type="journal article" date="2016" name="Genome Biol. Evol.">
        <title>Comparative Genomic Analyses of the Moraxella catarrhalis Serosensitive and Seroresistant Lineages Demonstrate Their Independent Evolution.</title>
        <authorList>
            <person name="Earl J.P."/>
            <person name="de Vries S.P."/>
            <person name="Ahmed A."/>
            <person name="Powell E."/>
            <person name="Schultz M.P."/>
            <person name="Hermans P.W."/>
            <person name="Hill D.J."/>
            <person name="Zhou Z."/>
            <person name="Constantinidou C.I."/>
            <person name="Hu F.Z."/>
            <person name="Bootsma H.J."/>
            <person name="Ehrlich G.D."/>
        </authorList>
    </citation>
    <scope>NUCLEOTIDE SEQUENCE [LARGE SCALE GENOMIC DNA]</scope>
    <source>
        <strain evidence="1 2">Z7542</strain>
    </source>
</reference>